<dbReference type="PANTHER" id="PTHR12835:SF5">
    <property type="entry name" value="BIOTIN--PROTEIN LIGASE"/>
    <property type="match status" value="1"/>
</dbReference>
<feature type="chain" id="PRO_5038840159" description="biotin--[biotin carboxyl-carrier protein] ligase" evidence="4">
    <location>
        <begin position="21"/>
        <end position="317"/>
    </location>
</feature>
<dbReference type="PROSITE" id="PS51733">
    <property type="entry name" value="BPL_LPL_CATALYTIC"/>
    <property type="match status" value="1"/>
</dbReference>
<dbReference type="EC" id="6.3.4.15" evidence="3"/>
<dbReference type="Pfam" id="PF02237">
    <property type="entry name" value="BPL_C"/>
    <property type="match status" value="1"/>
</dbReference>
<dbReference type="InterPro" id="IPR003142">
    <property type="entry name" value="BPL_C"/>
</dbReference>
<dbReference type="SUPFAM" id="SSF55681">
    <property type="entry name" value="Class II aaRS and biotin synthetases"/>
    <property type="match status" value="1"/>
</dbReference>
<keyword evidence="4" id="KW-0732">Signal</keyword>
<dbReference type="NCBIfam" id="TIGR00121">
    <property type="entry name" value="birA_ligase"/>
    <property type="match status" value="1"/>
</dbReference>
<dbReference type="Gene3D" id="3.30.930.10">
    <property type="entry name" value="Bira Bifunctional Protein, Domain 2"/>
    <property type="match status" value="1"/>
</dbReference>
<dbReference type="EMBL" id="RJSE01000007">
    <property type="protein sequence ID" value="RNL63018.1"/>
    <property type="molecule type" value="Genomic_DNA"/>
</dbReference>
<evidence type="ECO:0000256" key="3">
    <source>
        <dbReference type="ARBA" id="ARBA00024227"/>
    </source>
</evidence>
<protein>
    <recommendedName>
        <fullName evidence="3">biotin--[biotin carboxyl-carrier protein] ligase</fullName>
        <ecNumber evidence="3">6.3.4.15</ecNumber>
    </recommendedName>
</protein>
<dbReference type="InterPro" id="IPR004143">
    <property type="entry name" value="BPL_LPL_catalytic"/>
</dbReference>
<dbReference type="GO" id="GO:0005737">
    <property type="term" value="C:cytoplasm"/>
    <property type="evidence" value="ECO:0007669"/>
    <property type="project" value="TreeGrafter"/>
</dbReference>
<evidence type="ECO:0000256" key="1">
    <source>
        <dbReference type="ARBA" id="ARBA00022598"/>
    </source>
</evidence>
<dbReference type="Pfam" id="PF03099">
    <property type="entry name" value="BPL_LplA_LipB"/>
    <property type="match status" value="1"/>
</dbReference>
<dbReference type="GO" id="GO:0004077">
    <property type="term" value="F:biotin--[biotin carboxyl-carrier protein] ligase activity"/>
    <property type="evidence" value="ECO:0007669"/>
    <property type="project" value="UniProtKB-EC"/>
</dbReference>
<feature type="domain" description="BPL/LPL catalytic" evidence="5">
    <location>
        <begin position="66"/>
        <end position="255"/>
    </location>
</feature>
<name>A0A3N0CHS8_9ACTN</name>
<comment type="caution">
    <text evidence="6">The sequence shown here is derived from an EMBL/GenBank/DDBJ whole genome shotgun (WGS) entry which is preliminary data.</text>
</comment>
<evidence type="ECO:0000259" key="5">
    <source>
        <dbReference type="PROSITE" id="PS51733"/>
    </source>
</evidence>
<dbReference type="CDD" id="cd16442">
    <property type="entry name" value="BPL"/>
    <property type="match status" value="1"/>
</dbReference>
<dbReference type="Gene3D" id="2.30.30.100">
    <property type="match status" value="1"/>
</dbReference>
<evidence type="ECO:0000256" key="4">
    <source>
        <dbReference type="SAM" id="SignalP"/>
    </source>
</evidence>
<dbReference type="OrthoDB" id="9807064at2"/>
<evidence type="ECO:0000313" key="6">
    <source>
        <dbReference type="EMBL" id="RNL63018.1"/>
    </source>
</evidence>
<gene>
    <name evidence="6" type="ORF">EFK50_14985</name>
</gene>
<evidence type="ECO:0000313" key="7">
    <source>
        <dbReference type="Proteomes" id="UP000267128"/>
    </source>
</evidence>
<keyword evidence="7" id="KW-1185">Reference proteome</keyword>
<dbReference type="PANTHER" id="PTHR12835">
    <property type="entry name" value="BIOTIN PROTEIN LIGASE"/>
    <property type="match status" value="1"/>
</dbReference>
<dbReference type="InterPro" id="IPR004408">
    <property type="entry name" value="Biotin_CoA_COase_ligase"/>
</dbReference>
<keyword evidence="2" id="KW-0092">Biotin</keyword>
<keyword evidence="1 6" id="KW-0436">Ligase</keyword>
<dbReference type="AlphaFoldDB" id="A0A3N0CHS8"/>
<reference evidence="6 7" key="1">
    <citation type="submission" date="2018-11" db="EMBL/GenBank/DDBJ databases">
        <authorList>
            <person name="Li F."/>
        </authorList>
    </citation>
    <scope>NUCLEOTIDE SEQUENCE [LARGE SCALE GENOMIC DNA]</scope>
    <source>
        <strain evidence="6 7">Gsoil 097</strain>
    </source>
</reference>
<dbReference type="Proteomes" id="UP000267128">
    <property type="component" value="Unassembled WGS sequence"/>
</dbReference>
<accession>A0A3N0CHS8</accession>
<proteinExistence type="predicted"/>
<sequence length="317" mass="32505">MRRSRSASLPAVVWMSMSLGTSVPCPGTALTLTTPFHWPPGGAGGPTGGTWANLVGMSTPEPAWSPLELDALSAAAGPGWSVTLHGTAASTNALAAQDPVADTIVVADHQTAGRGRLDRSWETPPGSALTFSVVVDPGIADHDWPLLPLAVALAVADGVRREADVPVVLKWPNDLLVRSSAGDDLKVCGILLERVQSAAGVPLAVIGIGINVGLRAEDLPVPTATSLAIAGSSVSRTAVFGSVVPALATILDALRTEPGAVLERYRTECDTIGREVTVSLPDGEELTGTATGLDRSGRLLVGERPIGAGDVVHVRPT</sequence>
<evidence type="ECO:0000256" key="2">
    <source>
        <dbReference type="ARBA" id="ARBA00023267"/>
    </source>
</evidence>
<dbReference type="InterPro" id="IPR045864">
    <property type="entry name" value="aa-tRNA-synth_II/BPL/LPL"/>
</dbReference>
<feature type="signal peptide" evidence="4">
    <location>
        <begin position="1"/>
        <end position="20"/>
    </location>
</feature>
<organism evidence="6 7">
    <name type="scientific">Nocardioides marmoriginsengisoli</name>
    <dbReference type="NCBI Taxonomy" id="661483"/>
    <lineage>
        <taxon>Bacteria</taxon>
        <taxon>Bacillati</taxon>
        <taxon>Actinomycetota</taxon>
        <taxon>Actinomycetes</taxon>
        <taxon>Propionibacteriales</taxon>
        <taxon>Nocardioidaceae</taxon>
        <taxon>Nocardioides</taxon>
    </lineage>
</organism>